<evidence type="ECO:0000313" key="3">
    <source>
        <dbReference type="Proteomes" id="UP000447833"/>
    </source>
</evidence>
<dbReference type="InterPro" id="IPR000182">
    <property type="entry name" value="GNAT_dom"/>
</dbReference>
<sequence>MVNEIQIRPLLAEDADTIPELIEAGIRAEVFPLTIFSSDKYYRYIQDRLVHGTDVAFYGAYRKGKLLGYAEWRYQEENLFLNNIYLAHDSRGNGLGRELFHQGVHVLSTPNTNHLSLDVFEDNDGAKSWYERLGFTHHQSSFWHVTKHKKMNKEKKIAYKVTNLELANKQHESYGFSMLRIETSHNAYNIGRITNRYFRLQQENFYDEDLIIALNNLDEKRDLLLISNHPFVEGFELICASNRMTKSISTLRGGIYDNQNLGLK</sequence>
<dbReference type="SUPFAM" id="SSF55729">
    <property type="entry name" value="Acyl-CoA N-acyltransferases (Nat)"/>
    <property type="match status" value="1"/>
</dbReference>
<dbReference type="EMBL" id="WMEY01000001">
    <property type="protein sequence ID" value="MYL62208.1"/>
    <property type="molecule type" value="Genomic_DNA"/>
</dbReference>
<accession>A0A845EVJ7</accession>
<evidence type="ECO:0000313" key="2">
    <source>
        <dbReference type="EMBL" id="MYL62208.1"/>
    </source>
</evidence>
<organism evidence="2 3">
    <name type="scientific">Guptibacillus hwajinpoensis</name>
    <dbReference type="NCBI Taxonomy" id="208199"/>
    <lineage>
        <taxon>Bacteria</taxon>
        <taxon>Bacillati</taxon>
        <taxon>Bacillota</taxon>
        <taxon>Bacilli</taxon>
        <taxon>Bacillales</taxon>
        <taxon>Guptibacillaceae</taxon>
        <taxon>Guptibacillus</taxon>
    </lineage>
</organism>
<dbReference type="Pfam" id="PF00583">
    <property type="entry name" value="Acetyltransf_1"/>
    <property type="match status" value="1"/>
</dbReference>
<name>A0A845EVJ7_9BACL</name>
<keyword evidence="2" id="KW-0808">Transferase</keyword>
<proteinExistence type="predicted"/>
<protein>
    <submittedName>
        <fullName evidence="2">GNAT family N-acetyltransferase</fullName>
    </submittedName>
</protein>
<reference evidence="2 3" key="1">
    <citation type="submission" date="2019-11" db="EMBL/GenBank/DDBJ databases">
        <title>Genome sequences of 17 halophilic strains isolated from different environments.</title>
        <authorList>
            <person name="Furrow R.E."/>
        </authorList>
    </citation>
    <scope>NUCLEOTIDE SEQUENCE [LARGE SCALE GENOMIC DNA]</scope>
    <source>
        <strain evidence="2 3">22506_14_FS</strain>
    </source>
</reference>
<evidence type="ECO:0000259" key="1">
    <source>
        <dbReference type="PROSITE" id="PS51186"/>
    </source>
</evidence>
<dbReference type="InterPro" id="IPR016181">
    <property type="entry name" value="Acyl_CoA_acyltransferase"/>
</dbReference>
<dbReference type="Gene3D" id="3.40.630.30">
    <property type="match status" value="1"/>
</dbReference>
<dbReference type="GO" id="GO:0016747">
    <property type="term" value="F:acyltransferase activity, transferring groups other than amino-acyl groups"/>
    <property type="evidence" value="ECO:0007669"/>
    <property type="project" value="InterPro"/>
</dbReference>
<gene>
    <name evidence="2" type="ORF">GLW07_02440</name>
</gene>
<feature type="domain" description="N-acetyltransferase" evidence="1">
    <location>
        <begin position="5"/>
        <end position="156"/>
    </location>
</feature>
<dbReference type="Proteomes" id="UP000447833">
    <property type="component" value="Unassembled WGS sequence"/>
</dbReference>
<dbReference type="AlphaFoldDB" id="A0A845EVJ7"/>
<dbReference type="PROSITE" id="PS51186">
    <property type="entry name" value="GNAT"/>
    <property type="match status" value="1"/>
</dbReference>
<comment type="caution">
    <text evidence="2">The sequence shown here is derived from an EMBL/GenBank/DDBJ whole genome shotgun (WGS) entry which is preliminary data.</text>
</comment>